<feature type="compositionally biased region" description="Low complexity" evidence="7">
    <location>
        <begin position="759"/>
        <end position="768"/>
    </location>
</feature>
<name>A0ABS3XFX3_9ACTN</name>
<dbReference type="SMART" id="SM00849">
    <property type="entry name" value="Lactamase_B"/>
    <property type="match status" value="1"/>
</dbReference>
<dbReference type="Proteomes" id="UP001519064">
    <property type="component" value="Unassembled WGS sequence"/>
</dbReference>
<evidence type="ECO:0000259" key="9">
    <source>
        <dbReference type="SMART" id="SM00849"/>
    </source>
</evidence>
<dbReference type="Pfam" id="PF06144">
    <property type="entry name" value="DNA_pol3_delta"/>
    <property type="match status" value="1"/>
</dbReference>
<dbReference type="Pfam" id="PF21694">
    <property type="entry name" value="DNA_pol3_delta_C"/>
    <property type="match status" value="1"/>
</dbReference>
<keyword evidence="11" id="KW-1185">Reference proteome</keyword>
<dbReference type="InterPro" id="IPR052159">
    <property type="entry name" value="Competence_DNA_uptake"/>
</dbReference>
<dbReference type="InterPro" id="IPR008921">
    <property type="entry name" value="DNA_pol3_clamp-load_cplx_C"/>
</dbReference>
<gene>
    <name evidence="10" type="primary">holA</name>
    <name evidence="10" type="ORF">ITI46_21830</name>
</gene>
<feature type="transmembrane region" description="Helical" evidence="8">
    <location>
        <begin position="55"/>
        <end position="74"/>
    </location>
</feature>
<feature type="transmembrane region" description="Helical" evidence="8">
    <location>
        <begin position="594"/>
        <end position="611"/>
    </location>
</feature>
<evidence type="ECO:0000256" key="6">
    <source>
        <dbReference type="ARBA" id="ARBA00023136"/>
    </source>
</evidence>
<feature type="region of interest" description="Disordered" evidence="7">
    <location>
        <begin position="754"/>
        <end position="788"/>
    </location>
</feature>
<evidence type="ECO:0000256" key="3">
    <source>
        <dbReference type="ARBA" id="ARBA00022475"/>
    </source>
</evidence>
<dbReference type="Gene3D" id="3.40.50.300">
    <property type="entry name" value="P-loop containing nucleotide triphosphate hydrolases"/>
    <property type="match status" value="1"/>
</dbReference>
<feature type="transmembrane region" description="Helical" evidence="8">
    <location>
        <begin position="115"/>
        <end position="135"/>
    </location>
</feature>
<dbReference type="NCBIfam" id="TIGR01128">
    <property type="entry name" value="holA"/>
    <property type="match status" value="1"/>
</dbReference>
<comment type="caution">
    <text evidence="10">The sequence shown here is derived from an EMBL/GenBank/DDBJ whole genome shotgun (WGS) entry which is preliminary data.</text>
</comment>
<evidence type="ECO:0000313" key="11">
    <source>
        <dbReference type="Proteomes" id="UP001519064"/>
    </source>
</evidence>
<feature type="transmembrane region" description="Helical" evidence="8">
    <location>
        <begin position="471"/>
        <end position="494"/>
    </location>
</feature>
<evidence type="ECO:0000256" key="7">
    <source>
        <dbReference type="SAM" id="MobiDB-lite"/>
    </source>
</evidence>
<accession>A0ABS3XFX3</accession>
<dbReference type="InterPro" id="IPR036866">
    <property type="entry name" value="RibonucZ/Hydroxyglut_hydro"/>
</dbReference>
<dbReference type="Gene3D" id="1.20.272.10">
    <property type="match status" value="1"/>
</dbReference>
<evidence type="ECO:0000256" key="5">
    <source>
        <dbReference type="ARBA" id="ARBA00022989"/>
    </source>
</evidence>
<dbReference type="Gene3D" id="3.60.15.10">
    <property type="entry name" value="Ribonuclease Z/Hydroxyacylglutathione hydrolase-like"/>
    <property type="match status" value="1"/>
</dbReference>
<feature type="region of interest" description="Disordered" evidence="7">
    <location>
        <begin position="1004"/>
        <end position="1028"/>
    </location>
</feature>
<dbReference type="EMBL" id="JADKMA010000119">
    <property type="protein sequence ID" value="MBO8194279.1"/>
    <property type="molecule type" value="Genomic_DNA"/>
</dbReference>
<keyword evidence="10" id="KW-0808">Transferase</keyword>
<reference evidence="10 11" key="1">
    <citation type="submission" date="2020-11" db="EMBL/GenBank/DDBJ databases">
        <title>Streptomyces spirodelae sp. nov., isolated from duckweed.</title>
        <authorList>
            <person name="Saimee Y."/>
            <person name="Duangmal K."/>
        </authorList>
    </citation>
    <scope>NUCLEOTIDE SEQUENCE [LARGE SCALE GENOMIC DNA]</scope>
    <source>
        <strain evidence="10 11">S16-07</strain>
    </source>
</reference>
<evidence type="ECO:0000256" key="1">
    <source>
        <dbReference type="ARBA" id="ARBA00004651"/>
    </source>
</evidence>
<dbReference type="InterPro" id="IPR005790">
    <property type="entry name" value="DNA_polIII_delta"/>
</dbReference>
<dbReference type="SUPFAM" id="SSF56281">
    <property type="entry name" value="Metallo-hydrolase/oxidoreductase"/>
    <property type="match status" value="1"/>
</dbReference>
<feature type="compositionally biased region" description="Low complexity" evidence="7">
    <location>
        <begin position="927"/>
        <end position="938"/>
    </location>
</feature>
<dbReference type="Pfam" id="PF00753">
    <property type="entry name" value="Lactamase_B"/>
    <property type="match status" value="1"/>
</dbReference>
<feature type="transmembrane region" description="Helical" evidence="8">
    <location>
        <begin position="566"/>
        <end position="587"/>
    </location>
</feature>
<keyword evidence="4 8" id="KW-0812">Transmembrane</keyword>
<dbReference type="PANTHER" id="PTHR30619:SF1">
    <property type="entry name" value="RECOMBINATION PROTEIN 2"/>
    <property type="match status" value="1"/>
</dbReference>
<feature type="region of interest" description="Disordered" evidence="7">
    <location>
        <begin position="79"/>
        <end position="111"/>
    </location>
</feature>
<sequence length="1391" mass="143281">MNPQAGAVRGAPSGPATDSGRRPVREEPSDLRLVLPALAAWAAAALALGASAKHAVVGVVLCGIAGLMLLGWSVRGGAPAASASRNGRQNRRPRGLLSGPQEPDGGGPRRGARTLLVGVAGALLCAGAAGGSAALHAADLRRGPLPGLAERHGRATVEVTVTKDPRVTRPRTQGARQLPGMVVVPAEAVALVAEDGARTRLRTPVLLLVRLEQEGAAERPGRAAADASRAAWLRVLPSTRLRVQAEPAPPAPGRSGGRDVAAVLRAGPGPPQIVAGPTAVQRVAGELRAGLREASGGLDGDARGLLPGLVVGDTSRLSPQLADAFRATDMTHLLAVSGANLSVLLVVLIGPPGRAHRAERGGLAPRLGLPLRATAVVAALLTLGFVVVCRPEPSVLRAAACGLITVWAIGTGRRRSLLPALAAAVLLLVFYDPWLARDFGFLLSVLATASLLTVAPRWSEALRRRGCPGRAAEALAAAAAAQAACAPVVVVLAAHVSLVAVPCNLLAEFAVAPATVLGFAALAAAPLAMPVAKGLAWLASWPVRAIAGIARTGAGLPGAEIGWPGTWAGALGFAVVLAGVLVVAVRLRLPHRPWLCAACALVLLVAVLRPVPLVRPFTGWPPAGWRMVACDVGQGDALVLAVDGERGGAGGAVVVDVGPEPAAVDRCLRELGVRRVPLVVLTHFHADHVAGLPGLLRGRSVGEIRTTGLAEPPDQAEFVRRTAGRAGVPVRASHMGERRRAGELRWEVMWPEPQPWPLPQSSQRSLSSPQPPMSPMPAGGGTGEGEGANDASVTLLVRTAGLGLFLPGDLEPAAQQALLAARSDLPRVDVLKVAHHGSRFQDPELLRRLRPRVALVSAGRDNPYGHPAPETLGALAAAGALVARTDRNGALALTRRPDGTPAVVTQRGRPGTGEHTPPSPGPGPGHRGPLAVGRWRVPPGGGGVSRVPASRRGRRRGSPAGRGRRRSAGLRGPPAIGRPRRRPPRRALHGRVRVPRRARGAVPAALRPPRPRPCRAAPAHAVRRSPGHSLNGAMAGGVRGALGCPGALRRAAVSVRRGMLVAMAGTRKKTSDDPLAPVTVTVGQEELLVERAVRAVIDAARAADADTDVRELAPGDLQPGTLAELTSPSLFAERKVVVVRGAQDLAADTVKDVKAYLSAPVEEITLVLVHAGAAKGKGLLDAARKAGAREVECPKMTKPADRLAFVRGEFRSLGRSATPEACQALVDAIGSDLRELASACAQLTADIEGTIDEAVVGRYYTGRAEASSFTVADQAVEGKAAEALETLRWAVATGVAPVLITSALAQGVRAIGKLAGAPRGARAGDLARELGMPPWKIDRVRQQMRGWTPDGVAAALRAVAEADAAVKGGGMDPEYALEKAVVTIAGAARSR</sequence>
<feature type="compositionally biased region" description="Basic residues" evidence="7">
    <location>
        <begin position="978"/>
        <end position="991"/>
    </location>
</feature>
<dbReference type="InterPro" id="IPR010372">
    <property type="entry name" value="DNA_pol3_delta_N"/>
</dbReference>
<evidence type="ECO:0000313" key="10">
    <source>
        <dbReference type="EMBL" id="MBO8194279.1"/>
    </source>
</evidence>
<feature type="transmembrane region" description="Helical" evidence="8">
    <location>
        <begin position="506"/>
        <end position="528"/>
    </location>
</feature>
<proteinExistence type="predicted"/>
<feature type="transmembrane region" description="Helical" evidence="8">
    <location>
        <begin position="369"/>
        <end position="388"/>
    </location>
</feature>
<dbReference type="InterPro" id="IPR001279">
    <property type="entry name" value="Metallo-B-lactamas"/>
</dbReference>
<comment type="subcellular location">
    <subcellularLocation>
        <location evidence="1">Cell membrane</location>
        <topology evidence="1">Multi-pass membrane protein</topology>
    </subcellularLocation>
</comment>
<protein>
    <recommendedName>
        <fullName evidence="2">DNA polymerase III subunit delta</fullName>
    </recommendedName>
</protein>
<feature type="domain" description="Metallo-beta-lactamase" evidence="9">
    <location>
        <begin position="636"/>
        <end position="860"/>
    </location>
</feature>
<dbReference type="GO" id="GO:0003887">
    <property type="term" value="F:DNA-directed DNA polymerase activity"/>
    <property type="evidence" value="ECO:0007669"/>
    <property type="project" value="UniProtKB-EC"/>
</dbReference>
<feature type="compositionally biased region" description="Basic residues" evidence="7">
    <location>
        <begin position="949"/>
        <end position="968"/>
    </location>
</feature>
<evidence type="ECO:0000256" key="2">
    <source>
        <dbReference type="ARBA" id="ARBA00017703"/>
    </source>
</evidence>
<dbReference type="PANTHER" id="PTHR30619">
    <property type="entry name" value="DNA INTERNALIZATION/COMPETENCE PROTEIN COMEC/REC2"/>
    <property type="match status" value="1"/>
</dbReference>
<organism evidence="10 11">
    <name type="scientific">Streptomyces oryzae</name>
    <dbReference type="NCBI Taxonomy" id="1434886"/>
    <lineage>
        <taxon>Bacteria</taxon>
        <taxon>Bacillati</taxon>
        <taxon>Actinomycetota</taxon>
        <taxon>Actinomycetes</taxon>
        <taxon>Kitasatosporales</taxon>
        <taxon>Streptomycetaceae</taxon>
        <taxon>Streptomyces</taxon>
    </lineage>
</organism>
<feature type="transmembrane region" description="Helical" evidence="8">
    <location>
        <begin position="394"/>
        <end position="410"/>
    </location>
</feature>
<dbReference type="InterPro" id="IPR027417">
    <property type="entry name" value="P-loop_NTPase"/>
</dbReference>
<feature type="transmembrane region" description="Helical" evidence="8">
    <location>
        <begin position="31"/>
        <end position="49"/>
    </location>
</feature>
<keyword evidence="10" id="KW-0548">Nucleotidyltransferase</keyword>
<evidence type="ECO:0000256" key="8">
    <source>
        <dbReference type="SAM" id="Phobius"/>
    </source>
</evidence>
<feature type="region of interest" description="Disordered" evidence="7">
    <location>
        <begin position="891"/>
        <end position="991"/>
    </location>
</feature>
<dbReference type="SUPFAM" id="SSF48019">
    <property type="entry name" value="post-AAA+ oligomerization domain-like"/>
    <property type="match status" value="1"/>
</dbReference>
<keyword evidence="5 8" id="KW-1133">Transmembrane helix</keyword>
<feature type="transmembrane region" description="Helical" evidence="8">
    <location>
        <begin position="330"/>
        <end position="349"/>
    </location>
</feature>
<feature type="region of interest" description="Disordered" evidence="7">
    <location>
        <begin position="1"/>
        <end position="27"/>
    </location>
</feature>
<dbReference type="InterPro" id="IPR004477">
    <property type="entry name" value="ComEC_N"/>
</dbReference>
<keyword evidence="3" id="KW-1003">Cell membrane</keyword>
<keyword evidence="6 8" id="KW-0472">Membrane</keyword>
<feature type="transmembrane region" description="Helical" evidence="8">
    <location>
        <begin position="417"/>
        <end position="435"/>
    </location>
</feature>
<dbReference type="InterPro" id="IPR048466">
    <property type="entry name" value="DNA_pol3_delta-like_C"/>
</dbReference>
<dbReference type="NCBIfam" id="TIGR00360">
    <property type="entry name" value="ComEC_N-term"/>
    <property type="match status" value="1"/>
</dbReference>
<dbReference type="Pfam" id="PF03772">
    <property type="entry name" value="Competence"/>
    <property type="match status" value="1"/>
</dbReference>
<evidence type="ECO:0000256" key="4">
    <source>
        <dbReference type="ARBA" id="ARBA00022692"/>
    </source>
</evidence>